<dbReference type="STRING" id="251221.gene:10759187"/>
<dbReference type="RefSeq" id="WP_011141695.1">
    <property type="nucleotide sequence ID" value="NC_005125.1"/>
</dbReference>
<sequence length="146" mass="16531">MNAKVFLDTNILVYVYDPFDAAKQARSIAIVDGLVRTARAVVSTQVLGEFIAATTRTRRQLLSAEEAIERVRRYLSTFEVVDVTPFVVLEALRGVEMHRFEFWDAQIWAAARLNQIPSVYSEDFNPSSTIEGVLFTNPLSADFRLQ</sequence>
<dbReference type="EnsemblBacteria" id="BAC89637">
    <property type="protein sequence ID" value="BAC89637"/>
    <property type="gene ID" value="BAC89637"/>
</dbReference>
<dbReference type="eggNOG" id="COG5573">
    <property type="taxonomic scope" value="Bacteria"/>
</dbReference>
<name>Q7NJY5_GLOVI</name>
<dbReference type="InterPro" id="IPR002716">
    <property type="entry name" value="PIN_dom"/>
</dbReference>
<dbReference type="CDD" id="cd18692">
    <property type="entry name" value="PIN_VapC-like"/>
    <property type="match status" value="1"/>
</dbReference>
<dbReference type="Pfam" id="PF01850">
    <property type="entry name" value="PIN"/>
    <property type="match status" value="1"/>
</dbReference>
<dbReference type="AlphaFoldDB" id="Q7NJY5"/>
<evidence type="ECO:0000313" key="3">
    <source>
        <dbReference type="Proteomes" id="UP000000557"/>
    </source>
</evidence>
<dbReference type="InParanoid" id="Q7NJY5"/>
<dbReference type="EMBL" id="BA000045">
    <property type="protein sequence ID" value="BAC89637.1"/>
    <property type="molecule type" value="Genomic_DNA"/>
</dbReference>
<dbReference type="Proteomes" id="UP000000557">
    <property type="component" value="Chromosome"/>
</dbReference>
<gene>
    <name evidence="2" type="ordered locus">gll1696</name>
</gene>
<feature type="domain" description="PIN" evidence="1">
    <location>
        <begin position="5"/>
        <end position="123"/>
    </location>
</feature>
<dbReference type="InterPro" id="IPR029060">
    <property type="entry name" value="PIN-like_dom_sf"/>
</dbReference>
<reference evidence="2 3" key="2">
    <citation type="journal article" date="2003" name="DNA Res.">
        <title>Complete genome structure of Gloeobacter violaceus PCC 7421, a cyanobacterium that lacks thylakoids (supplement).</title>
        <authorList>
            <person name="Nakamura Y."/>
            <person name="Kaneko T."/>
            <person name="Sato S."/>
            <person name="Mimuro M."/>
            <person name="Miyashita H."/>
            <person name="Tsuchiya T."/>
            <person name="Sasamoto S."/>
            <person name="Watanabe A."/>
            <person name="Kawashima K."/>
            <person name="Kishida Y."/>
            <person name="Kiyokawa C."/>
            <person name="Kohara M."/>
            <person name="Matsumoto M."/>
            <person name="Matsuno A."/>
            <person name="Nakazaki N."/>
            <person name="Shimpo S."/>
            <person name="Takeuchi C."/>
            <person name="Yamada M."/>
            <person name="Tabata S."/>
        </authorList>
    </citation>
    <scope>NUCLEOTIDE SEQUENCE [LARGE SCALE GENOMIC DNA]</scope>
    <source>
        <strain evidence="3">ATCC 29082 / PCC 7421</strain>
    </source>
</reference>
<dbReference type="HOGENOM" id="CLU_128080_0_0_3"/>
<evidence type="ECO:0000313" key="2">
    <source>
        <dbReference type="EMBL" id="BAC89637.1"/>
    </source>
</evidence>
<evidence type="ECO:0000259" key="1">
    <source>
        <dbReference type="Pfam" id="PF01850"/>
    </source>
</evidence>
<reference evidence="2 3" key="1">
    <citation type="journal article" date="2003" name="DNA Res.">
        <title>Complete genome structure of Gloeobacter violaceus PCC 7421, a cyanobacterium that lacks thylakoids.</title>
        <authorList>
            <person name="Nakamura Y."/>
            <person name="Kaneko T."/>
            <person name="Sato S."/>
            <person name="Mimuro M."/>
            <person name="Miyashita H."/>
            <person name="Tsuchiya T."/>
            <person name="Sasamoto S."/>
            <person name="Watanabe A."/>
            <person name="Kawashima K."/>
            <person name="Kishida Y."/>
            <person name="Kiyokawa C."/>
            <person name="Kohara M."/>
            <person name="Matsumoto M."/>
            <person name="Matsuno A."/>
            <person name="Nakazaki N."/>
            <person name="Shimpo S."/>
            <person name="Takeuchi C."/>
            <person name="Yamada M."/>
            <person name="Tabata S."/>
        </authorList>
    </citation>
    <scope>NUCLEOTIDE SEQUENCE [LARGE SCALE GENOMIC DNA]</scope>
    <source>
        <strain evidence="3">ATCC 29082 / PCC 7421</strain>
    </source>
</reference>
<proteinExistence type="predicted"/>
<accession>Q7NJY5</accession>
<keyword evidence="3" id="KW-1185">Reference proteome</keyword>
<dbReference type="Gene3D" id="3.40.50.1010">
    <property type="entry name" value="5'-nuclease"/>
    <property type="match status" value="1"/>
</dbReference>
<protein>
    <submittedName>
        <fullName evidence="2">Gll1696 protein</fullName>
    </submittedName>
</protein>
<dbReference type="OrthoDB" id="13900at2"/>
<dbReference type="PhylomeDB" id="Q7NJY5"/>
<dbReference type="KEGG" id="gvi:gll1696"/>
<dbReference type="SUPFAM" id="SSF88723">
    <property type="entry name" value="PIN domain-like"/>
    <property type="match status" value="1"/>
</dbReference>
<organism evidence="2 3">
    <name type="scientific">Gloeobacter violaceus (strain ATCC 29082 / PCC 7421)</name>
    <dbReference type="NCBI Taxonomy" id="251221"/>
    <lineage>
        <taxon>Bacteria</taxon>
        <taxon>Bacillati</taxon>
        <taxon>Cyanobacteriota</taxon>
        <taxon>Cyanophyceae</taxon>
        <taxon>Gloeobacterales</taxon>
        <taxon>Gloeobacteraceae</taxon>
        <taxon>Gloeobacter</taxon>
    </lineage>
</organism>